<organism evidence="2 3">
    <name type="scientific">Zopfia rhizophila CBS 207.26</name>
    <dbReference type="NCBI Taxonomy" id="1314779"/>
    <lineage>
        <taxon>Eukaryota</taxon>
        <taxon>Fungi</taxon>
        <taxon>Dikarya</taxon>
        <taxon>Ascomycota</taxon>
        <taxon>Pezizomycotina</taxon>
        <taxon>Dothideomycetes</taxon>
        <taxon>Dothideomycetes incertae sedis</taxon>
        <taxon>Zopfiaceae</taxon>
        <taxon>Zopfia</taxon>
    </lineage>
</organism>
<feature type="compositionally biased region" description="Low complexity" evidence="1">
    <location>
        <begin position="58"/>
        <end position="75"/>
    </location>
</feature>
<accession>A0A6A6DZW1</accession>
<feature type="compositionally biased region" description="Polar residues" evidence="1">
    <location>
        <begin position="151"/>
        <end position="167"/>
    </location>
</feature>
<dbReference type="AlphaFoldDB" id="A0A6A6DZW1"/>
<protein>
    <submittedName>
        <fullName evidence="2">Uncharacterized protein</fullName>
    </submittedName>
</protein>
<dbReference type="EMBL" id="ML994637">
    <property type="protein sequence ID" value="KAF2184533.1"/>
    <property type="molecule type" value="Genomic_DNA"/>
</dbReference>
<proteinExistence type="predicted"/>
<sequence>MYKITLSHLLSSETSAINCRVAGFLNHHIMVHPLQLLQDYVFIVVPDSWSFIDKSSRDSSLTSPLTTTPTKQSSSDPRSKFMSPAKRKSDQLSEPVTPKASSNNGAHMTTPSSQTPDTSYTGDISDTHASPPPKRLHTDHILQKSVHKDSSSTVTLYKPSTTPSSTPMHAANLLHTKPINSSATNPVPYSVPQAPVISTDDTNRPHRNRQPTKKVLNID</sequence>
<evidence type="ECO:0000256" key="1">
    <source>
        <dbReference type="SAM" id="MobiDB-lite"/>
    </source>
</evidence>
<feature type="compositionally biased region" description="Polar residues" evidence="1">
    <location>
        <begin position="178"/>
        <end position="187"/>
    </location>
</feature>
<dbReference type="OrthoDB" id="5153349at2759"/>
<name>A0A6A6DZW1_9PEZI</name>
<evidence type="ECO:0000313" key="2">
    <source>
        <dbReference type="EMBL" id="KAF2184533.1"/>
    </source>
</evidence>
<feature type="compositionally biased region" description="Polar residues" evidence="1">
    <location>
        <begin position="99"/>
        <end position="128"/>
    </location>
</feature>
<evidence type="ECO:0000313" key="3">
    <source>
        <dbReference type="Proteomes" id="UP000800200"/>
    </source>
</evidence>
<gene>
    <name evidence="2" type="ORF">K469DRAFT_780858</name>
</gene>
<dbReference type="Proteomes" id="UP000800200">
    <property type="component" value="Unassembled WGS sequence"/>
</dbReference>
<reference evidence="2" key="1">
    <citation type="journal article" date="2020" name="Stud. Mycol.">
        <title>101 Dothideomycetes genomes: a test case for predicting lifestyles and emergence of pathogens.</title>
        <authorList>
            <person name="Haridas S."/>
            <person name="Albert R."/>
            <person name="Binder M."/>
            <person name="Bloem J."/>
            <person name="Labutti K."/>
            <person name="Salamov A."/>
            <person name="Andreopoulos B."/>
            <person name="Baker S."/>
            <person name="Barry K."/>
            <person name="Bills G."/>
            <person name="Bluhm B."/>
            <person name="Cannon C."/>
            <person name="Castanera R."/>
            <person name="Culley D."/>
            <person name="Daum C."/>
            <person name="Ezra D."/>
            <person name="Gonzalez J."/>
            <person name="Henrissat B."/>
            <person name="Kuo A."/>
            <person name="Liang C."/>
            <person name="Lipzen A."/>
            <person name="Lutzoni F."/>
            <person name="Magnuson J."/>
            <person name="Mondo S."/>
            <person name="Nolan M."/>
            <person name="Ohm R."/>
            <person name="Pangilinan J."/>
            <person name="Park H.-J."/>
            <person name="Ramirez L."/>
            <person name="Alfaro M."/>
            <person name="Sun H."/>
            <person name="Tritt A."/>
            <person name="Yoshinaga Y."/>
            <person name="Zwiers L.-H."/>
            <person name="Turgeon B."/>
            <person name="Goodwin S."/>
            <person name="Spatafora J."/>
            <person name="Crous P."/>
            <person name="Grigoriev I."/>
        </authorList>
    </citation>
    <scope>NUCLEOTIDE SEQUENCE</scope>
    <source>
        <strain evidence="2">CBS 207.26</strain>
    </source>
</reference>
<feature type="compositionally biased region" description="Basic and acidic residues" evidence="1">
    <location>
        <begin position="136"/>
        <end position="150"/>
    </location>
</feature>
<feature type="region of interest" description="Disordered" evidence="1">
    <location>
        <begin position="54"/>
        <end position="219"/>
    </location>
</feature>
<keyword evidence="3" id="KW-1185">Reference proteome</keyword>